<reference evidence="4 5" key="1">
    <citation type="submission" date="2016-10" db="EMBL/GenBank/DDBJ databases">
        <authorList>
            <person name="de Groot N.N."/>
        </authorList>
    </citation>
    <scope>NUCLEOTIDE SEQUENCE [LARGE SCALE GENOMIC DNA]</scope>
    <source>
        <strain evidence="4 5">DSM 22900</strain>
    </source>
</reference>
<dbReference type="InterPro" id="IPR022409">
    <property type="entry name" value="PKD/Chitinase_dom"/>
</dbReference>
<dbReference type="STRING" id="623281.SAMN05421747_11365"/>
<sequence>MINKYTIITCCCFLVAVSCSIEDELRFDPPLEAAFEADRRQIKVGDTVTFRDVSEGLPSQWSWIFEGGSPETSFAHSPIAIYETVGSYAVTLEVRRENKVATVTIPDFITVGYQDLVADFTTESVTVPAGDPVRFTDASAGMPEFWQWEFYNAAGTVATSDEQHPEVVFARPGIYGVRLTVSHPGGSHTVVREEYLTVISANPPQADFTVGIAGIVAGGTVTFQNRSQGDVSGWRWTFEGGSPATSTEENPTVVYPAPGRYAVTLEAYDEITTDTKTKEGYILVVPSDGLVAYYPLDGGGTDLGPSALHPSIIGNVAFNGQGRVGGGTAAQFNGSGLLLVADHPAFNFGTGDFTISCWLNTSNTGRMTIWNESGANAGGDNQAWLRLGDNVTDRKIRFCVEDGSGSTILNIADGVADGQWHQVVCVREGRVSRVYVDGVLVREGTAPASRNVSSEQPFKIGAQETGGGGSYTNHYNGLLDDFLVYGRALSGQEVKALFDLR</sequence>
<dbReference type="SUPFAM" id="SSF49899">
    <property type="entry name" value="Concanavalin A-like lectins/glucanases"/>
    <property type="match status" value="1"/>
</dbReference>
<dbReference type="InterPro" id="IPR001791">
    <property type="entry name" value="Laminin_G"/>
</dbReference>
<dbReference type="Proteomes" id="UP000199577">
    <property type="component" value="Unassembled WGS sequence"/>
</dbReference>
<dbReference type="GO" id="GO:0004553">
    <property type="term" value="F:hydrolase activity, hydrolyzing O-glycosyl compounds"/>
    <property type="evidence" value="ECO:0007669"/>
    <property type="project" value="UniProtKB-ARBA"/>
</dbReference>
<evidence type="ECO:0000313" key="4">
    <source>
        <dbReference type="EMBL" id="SFC52214.1"/>
    </source>
</evidence>
<dbReference type="GO" id="GO:0005975">
    <property type="term" value="P:carbohydrate metabolic process"/>
    <property type="evidence" value="ECO:0007669"/>
    <property type="project" value="UniProtKB-ARBA"/>
</dbReference>
<accession>A0A1I1JUG3</accession>
<feature type="domain" description="PKD" evidence="3">
    <location>
        <begin position="31"/>
        <end position="94"/>
    </location>
</feature>
<feature type="domain" description="PKD" evidence="3">
    <location>
        <begin position="116"/>
        <end position="187"/>
    </location>
</feature>
<dbReference type="Gene3D" id="2.60.120.200">
    <property type="match status" value="1"/>
</dbReference>
<organism evidence="4 5">
    <name type="scientific">Parapedobacter composti</name>
    <dbReference type="NCBI Taxonomy" id="623281"/>
    <lineage>
        <taxon>Bacteria</taxon>
        <taxon>Pseudomonadati</taxon>
        <taxon>Bacteroidota</taxon>
        <taxon>Sphingobacteriia</taxon>
        <taxon>Sphingobacteriales</taxon>
        <taxon>Sphingobacteriaceae</taxon>
        <taxon>Parapedobacter</taxon>
    </lineage>
</organism>
<keyword evidence="2" id="KW-1015">Disulfide bond</keyword>
<dbReference type="SUPFAM" id="SSF49299">
    <property type="entry name" value="PKD domain"/>
    <property type="match status" value="3"/>
</dbReference>
<evidence type="ECO:0000313" key="5">
    <source>
        <dbReference type="Proteomes" id="UP000199577"/>
    </source>
</evidence>
<gene>
    <name evidence="4" type="ORF">SAMN05421747_11365</name>
</gene>
<dbReference type="InterPro" id="IPR000601">
    <property type="entry name" value="PKD_dom"/>
</dbReference>
<dbReference type="InterPro" id="IPR013783">
    <property type="entry name" value="Ig-like_fold"/>
</dbReference>
<dbReference type="AlphaFoldDB" id="A0A1I1JUG3"/>
<dbReference type="CDD" id="cd00110">
    <property type="entry name" value="LamG"/>
    <property type="match status" value="1"/>
</dbReference>
<dbReference type="EMBL" id="FOLL01000013">
    <property type="protein sequence ID" value="SFC52214.1"/>
    <property type="molecule type" value="Genomic_DNA"/>
</dbReference>
<dbReference type="InterPro" id="IPR013320">
    <property type="entry name" value="ConA-like_dom_sf"/>
</dbReference>
<dbReference type="SMART" id="SM00560">
    <property type="entry name" value="LamGL"/>
    <property type="match status" value="1"/>
</dbReference>
<dbReference type="PROSITE" id="PS51257">
    <property type="entry name" value="PROKAR_LIPOPROTEIN"/>
    <property type="match status" value="1"/>
</dbReference>
<dbReference type="Gene3D" id="2.60.40.10">
    <property type="entry name" value="Immunoglobulins"/>
    <property type="match status" value="3"/>
</dbReference>
<dbReference type="Pfam" id="PF00801">
    <property type="entry name" value="PKD"/>
    <property type="match status" value="3"/>
</dbReference>
<dbReference type="CDD" id="cd00146">
    <property type="entry name" value="PKD"/>
    <property type="match status" value="3"/>
</dbReference>
<proteinExistence type="predicted"/>
<evidence type="ECO:0000256" key="1">
    <source>
        <dbReference type="ARBA" id="ARBA00022729"/>
    </source>
</evidence>
<dbReference type="InterPro" id="IPR035986">
    <property type="entry name" value="PKD_dom_sf"/>
</dbReference>
<keyword evidence="5" id="KW-1185">Reference proteome</keyword>
<dbReference type="InterPro" id="IPR006558">
    <property type="entry name" value="LamG-like"/>
</dbReference>
<evidence type="ECO:0000256" key="2">
    <source>
        <dbReference type="ARBA" id="ARBA00023157"/>
    </source>
</evidence>
<dbReference type="Pfam" id="PF13385">
    <property type="entry name" value="Laminin_G_3"/>
    <property type="match status" value="1"/>
</dbReference>
<evidence type="ECO:0000259" key="3">
    <source>
        <dbReference type="PROSITE" id="PS50093"/>
    </source>
</evidence>
<feature type="domain" description="PKD" evidence="3">
    <location>
        <begin position="204"/>
        <end position="284"/>
    </location>
</feature>
<dbReference type="OrthoDB" id="1491481at2"/>
<name>A0A1I1JUG3_9SPHI</name>
<dbReference type="SMART" id="SM00089">
    <property type="entry name" value="PKD"/>
    <property type="match status" value="3"/>
</dbReference>
<protein>
    <submittedName>
        <fullName evidence="4">PKD repeat-containing protein</fullName>
    </submittedName>
</protein>
<dbReference type="PROSITE" id="PS50093">
    <property type="entry name" value="PKD"/>
    <property type="match status" value="3"/>
</dbReference>
<keyword evidence="1" id="KW-0732">Signal</keyword>